<evidence type="ECO:0000313" key="4">
    <source>
        <dbReference type="Ensembl" id="ENSELUP00000096861.1"/>
    </source>
</evidence>
<dbReference type="Gene3D" id="3.80.10.10">
    <property type="entry name" value="Ribonuclease Inhibitor"/>
    <property type="match status" value="2"/>
</dbReference>
<comment type="similarity">
    <text evidence="1">Belongs to the AMN1 family.</text>
</comment>
<dbReference type="SUPFAM" id="SSF52047">
    <property type="entry name" value="RNI-like"/>
    <property type="match status" value="1"/>
</dbReference>
<evidence type="ECO:0000313" key="5">
    <source>
        <dbReference type="Proteomes" id="UP000265140"/>
    </source>
</evidence>
<proteinExistence type="inferred from homology"/>
<dbReference type="InterPro" id="IPR006553">
    <property type="entry name" value="Leu-rich_rpt_Cys-con_subtyp"/>
</dbReference>
<dbReference type="Proteomes" id="UP000265140">
    <property type="component" value="Chromosome 19"/>
</dbReference>
<dbReference type="GO" id="GO:0019005">
    <property type="term" value="C:SCF ubiquitin ligase complex"/>
    <property type="evidence" value="ECO:0007669"/>
    <property type="project" value="TreeGrafter"/>
</dbReference>
<accession>A0AAY5L743</accession>
<sequence length="268" mass="29172">MKPKWKNKECFLFTIASGFTICNCCLSLMRSAVCVALYADSYLSDFMALPASLKDKLLRIMSLKGMLTDLNISQLLHSGTHTLDMMNCIVSDSALQQIHCPQLRRILLRGNLCITSEGMRALAASCPRLQVVDLTGCTAVTDEGVLALAHGCSSLEVLSLWGCSDVGDRALLELLGNCSFLHTLNLSGTQVTDEGVIGLATAQCSNSIKELQLARCRNLTDKAVKAVLTNCPNIQIFIFTGCPLITDQEALQNLLSPVKLQHVSWTVY</sequence>
<dbReference type="Pfam" id="PF25372">
    <property type="entry name" value="DUF7885"/>
    <property type="match status" value="1"/>
</dbReference>
<dbReference type="PANTHER" id="PTHR13318:SF254">
    <property type="entry name" value="PROTEIN AMN1 HOMOLOG"/>
    <property type="match status" value="1"/>
</dbReference>
<dbReference type="SMART" id="SM00367">
    <property type="entry name" value="LRR_CC"/>
    <property type="match status" value="6"/>
</dbReference>
<dbReference type="InterPro" id="IPR032675">
    <property type="entry name" value="LRR_dom_sf"/>
</dbReference>
<dbReference type="AlphaFoldDB" id="A0AAY5L743"/>
<name>A0AAY5L743_ESOLU</name>
<reference evidence="4 5" key="1">
    <citation type="submission" date="2020-02" db="EMBL/GenBank/DDBJ databases">
        <title>Esox lucius (northern pike) genome, fEsoLuc1, primary haplotype.</title>
        <authorList>
            <person name="Myers G."/>
            <person name="Karagic N."/>
            <person name="Meyer A."/>
            <person name="Pippel M."/>
            <person name="Reichard M."/>
            <person name="Winkler S."/>
            <person name="Tracey A."/>
            <person name="Sims Y."/>
            <person name="Howe K."/>
            <person name="Rhie A."/>
            <person name="Formenti G."/>
            <person name="Durbin R."/>
            <person name="Fedrigo O."/>
            <person name="Jarvis E.D."/>
        </authorList>
    </citation>
    <scope>NUCLEOTIDE SEQUENCE [LARGE SCALE GENOMIC DNA]</scope>
</reference>
<dbReference type="Ensembl" id="ENSELUT00000090799.1">
    <property type="protein sequence ID" value="ENSELUP00000096861.1"/>
    <property type="gene ID" value="ENSELUG00000007098.3"/>
</dbReference>
<evidence type="ECO:0000256" key="1">
    <source>
        <dbReference type="ARBA" id="ARBA00038257"/>
    </source>
</evidence>
<dbReference type="GO" id="GO:0031146">
    <property type="term" value="P:SCF-dependent proteasomal ubiquitin-dependent protein catabolic process"/>
    <property type="evidence" value="ECO:0007669"/>
    <property type="project" value="TreeGrafter"/>
</dbReference>
<feature type="domain" description="F-box/LRR-repeat protein 15-like leucin rich repeat" evidence="3">
    <location>
        <begin position="68"/>
        <end position="248"/>
    </location>
</feature>
<gene>
    <name evidence="4" type="primary">AMN1</name>
</gene>
<reference evidence="4" key="2">
    <citation type="submission" date="2025-08" db="UniProtKB">
        <authorList>
            <consortium name="Ensembl"/>
        </authorList>
    </citation>
    <scope>IDENTIFICATION</scope>
</reference>
<keyword evidence="5" id="KW-1185">Reference proteome</keyword>
<organism evidence="4 5">
    <name type="scientific">Esox lucius</name>
    <name type="common">Northern pike</name>
    <dbReference type="NCBI Taxonomy" id="8010"/>
    <lineage>
        <taxon>Eukaryota</taxon>
        <taxon>Metazoa</taxon>
        <taxon>Chordata</taxon>
        <taxon>Craniata</taxon>
        <taxon>Vertebrata</taxon>
        <taxon>Euteleostomi</taxon>
        <taxon>Actinopterygii</taxon>
        <taxon>Neopterygii</taxon>
        <taxon>Teleostei</taxon>
        <taxon>Protacanthopterygii</taxon>
        <taxon>Esociformes</taxon>
        <taxon>Esocidae</taxon>
        <taxon>Esox</taxon>
    </lineage>
</organism>
<protein>
    <recommendedName>
        <fullName evidence="2">Protein AMN1 homolog</fullName>
    </recommendedName>
</protein>
<dbReference type="PANTHER" id="PTHR13318">
    <property type="entry name" value="PARTNER OF PAIRED, ISOFORM B-RELATED"/>
    <property type="match status" value="1"/>
</dbReference>
<evidence type="ECO:0000256" key="2">
    <source>
        <dbReference type="ARBA" id="ARBA00039628"/>
    </source>
</evidence>
<dbReference type="InterPro" id="IPR057207">
    <property type="entry name" value="FBXL15_LRR"/>
</dbReference>
<dbReference type="GeneTree" id="ENSGT00730000111305"/>
<reference evidence="4" key="3">
    <citation type="submission" date="2025-09" db="UniProtKB">
        <authorList>
            <consortium name="Ensembl"/>
        </authorList>
    </citation>
    <scope>IDENTIFICATION</scope>
</reference>
<evidence type="ECO:0000259" key="3">
    <source>
        <dbReference type="Pfam" id="PF25372"/>
    </source>
</evidence>